<gene>
    <name evidence="3" type="ORF">V2S66_05490</name>
</gene>
<name>A0ABU7P6H8_9ACTN</name>
<evidence type="ECO:0000313" key="4">
    <source>
        <dbReference type="Proteomes" id="UP001344658"/>
    </source>
</evidence>
<dbReference type="Gene3D" id="3.40.50.1820">
    <property type="entry name" value="alpha/beta hydrolase"/>
    <property type="match status" value="1"/>
</dbReference>
<protein>
    <submittedName>
        <fullName evidence="3">Prolyl oligopeptidase family serine peptidase</fullName>
    </submittedName>
</protein>
<dbReference type="Pfam" id="PF00326">
    <property type="entry name" value="Peptidase_S9"/>
    <property type="match status" value="1"/>
</dbReference>
<reference evidence="3 4" key="1">
    <citation type="submission" date="2023-12" db="EMBL/GenBank/DDBJ databases">
        <title>Streptomyces sp. V4-01.</title>
        <authorList>
            <person name="Somphong A."/>
            <person name="Phongsopitanun W."/>
        </authorList>
    </citation>
    <scope>NUCLEOTIDE SEQUENCE [LARGE SCALE GENOMIC DNA]</scope>
    <source>
        <strain evidence="3 4">V4-01</strain>
    </source>
</reference>
<evidence type="ECO:0000313" key="3">
    <source>
        <dbReference type="EMBL" id="MEE4541420.1"/>
    </source>
</evidence>
<keyword evidence="4" id="KW-1185">Reference proteome</keyword>
<evidence type="ECO:0000256" key="1">
    <source>
        <dbReference type="SAM" id="SignalP"/>
    </source>
</evidence>
<dbReference type="EMBL" id="JAZEWV010000003">
    <property type="protein sequence ID" value="MEE4541420.1"/>
    <property type="molecule type" value="Genomic_DNA"/>
</dbReference>
<comment type="caution">
    <text evidence="3">The sequence shown here is derived from an EMBL/GenBank/DDBJ whole genome shotgun (WGS) entry which is preliminary data.</text>
</comment>
<feature type="domain" description="Peptidase S9 prolyl oligopeptidase catalytic" evidence="2">
    <location>
        <begin position="200"/>
        <end position="362"/>
    </location>
</feature>
<feature type="signal peptide" evidence="1">
    <location>
        <begin position="1"/>
        <end position="23"/>
    </location>
</feature>
<sequence length="373" mass="39111">MRLRSAAAMAATSVVGAGTAALAAGRYGSGLVLRPAVAGPAPWPAVKVRAVSADEVVLARSDASLLPGVYGLTGHGVHAVVGPVTSRDDDGTSVARRLLRVDRGVLRPGDRVRVTPRVYTGDPRSALGLDFTDVRIAGDLGPLPAWLVPADRGTWVVAAHGVGEDRTQALPIVPVLHRFRLPQLVIAYRNDPGAPASPDGIGHLGETEWHDLDAAMRHAVREGARRLVLYGWGTGATMALLALTHSPVSDRVGGLVLDSPVLDWRATVRAAVSSRGLPAALIPLALRAAEGRTGLHTARHAQALSAGGLTVPTLIAHGPGDTFASWPASRALAERRPDTVALHTVPDAPHGAMWNADPQAYEETLRRFLTPLM</sequence>
<dbReference type="RefSeq" id="WP_330793308.1">
    <property type="nucleotide sequence ID" value="NZ_JAZEWV010000003.1"/>
</dbReference>
<evidence type="ECO:0000259" key="2">
    <source>
        <dbReference type="Pfam" id="PF00326"/>
    </source>
</evidence>
<proteinExistence type="predicted"/>
<dbReference type="InterPro" id="IPR001375">
    <property type="entry name" value="Peptidase_S9_cat"/>
</dbReference>
<dbReference type="SUPFAM" id="SSF53474">
    <property type="entry name" value="alpha/beta-Hydrolases"/>
    <property type="match status" value="1"/>
</dbReference>
<dbReference type="InterPro" id="IPR029058">
    <property type="entry name" value="AB_hydrolase_fold"/>
</dbReference>
<keyword evidence="1" id="KW-0732">Signal</keyword>
<organism evidence="3 4">
    <name type="scientific">Actinacidiphila polyblastidii</name>
    <dbReference type="NCBI Taxonomy" id="3110430"/>
    <lineage>
        <taxon>Bacteria</taxon>
        <taxon>Bacillati</taxon>
        <taxon>Actinomycetota</taxon>
        <taxon>Actinomycetes</taxon>
        <taxon>Kitasatosporales</taxon>
        <taxon>Streptomycetaceae</taxon>
        <taxon>Actinacidiphila</taxon>
    </lineage>
</organism>
<dbReference type="Proteomes" id="UP001344658">
    <property type="component" value="Unassembled WGS sequence"/>
</dbReference>
<accession>A0ABU7P6H8</accession>
<feature type="chain" id="PRO_5045649425" evidence="1">
    <location>
        <begin position="24"/>
        <end position="373"/>
    </location>
</feature>